<feature type="binding site" evidence="4">
    <location>
        <position position="51"/>
    </location>
    <ligand>
        <name>Zn(2+)</name>
        <dbReference type="ChEBI" id="CHEBI:29105"/>
        <label>1</label>
    </ligand>
</feature>
<evidence type="ECO:0000256" key="4">
    <source>
        <dbReference type="PIRSR" id="PIRSR601559-51"/>
    </source>
</evidence>
<dbReference type="PANTHER" id="PTHR10819:SF3">
    <property type="entry name" value="PHOSPHOTRIESTERASE-RELATED PROTEIN"/>
    <property type="match status" value="1"/>
</dbReference>
<feature type="binding site" evidence="4">
    <location>
        <position position="201"/>
    </location>
    <ligand>
        <name>Zn(2+)</name>
        <dbReference type="ChEBI" id="CHEBI:29105"/>
        <label>2</label>
    </ligand>
</feature>
<feature type="binding site" evidence="4">
    <location>
        <position position="284"/>
    </location>
    <ligand>
        <name>Zn(2+)</name>
        <dbReference type="ChEBI" id="CHEBI:29105"/>
        <label>1</label>
    </ligand>
</feature>
<feature type="binding site" evidence="4">
    <location>
        <position position="230"/>
    </location>
    <ligand>
        <name>Zn(2+)</name>
        <dbReference type="ChEBI" id="CHEBI:29105"/>
        <label>2</label>
    </ligand>
</feature>
<evidence type="ECO:0000256" key="3">
    <source>
        <dbReference type="PIRSR" id="PIRSR601559-50"/>
    </source>
</evidence>
<gene>
    <name evidence="6" type="ORF">ENH87_20915</name>
</gene>
<evidence type="ECO:0000256" key="5">
    <source>
        <dbReference type="PROSITE-ProRule" id="PRU00679"/>
    </source>
</evidence>
<feature type="binding site" description="via carbamate group" evidence="4">
    <location>
        <position position="168"/>
    </location>
    <ligand>
        <name>Zn(2+)</name>
        <dbReference type="ChEBI" id="CHEBI:29105"/>
        <label>2</label>
    </ligand>
</feature>
<evidence type="ECO:0000256" key="2">
    <source>
        <dbReference type="ARBA" id="ARBA00022801"/>
    </source>
</evidence>
<feature type="binding site" evidence="4">
    <location>
        <position position="53"/>
    </location>
    <ligand>
        <name>Zn(2+)</name>
        <dbReference type="ChEBI" id="CHEBI:29105"/>
        <label>1</label>
    </ligand>
</feature>
<dbReference type="EMBL" id="DRGL01000079">
    <property type="protein sequence ID" value="HEA23352.1"/>
    <property type="molecule type" value="Genomic_DNA"/>
</dbReference>
<evidence type="ECO:0000256" key="1">
    <source>
        <dbReference type="ARBA" id="ARBA00022723"/>
    </source>
</evidence>
<protein>
    <submittedName>
        <fullName evidence="6">Phosphotriesterase</fullName>
    </submittedName>
</protein>
<dbReference type="GO" id="GO:0016787">
    <property type="term" value="F:hydrolase activity"/>
    <property type="evidence" value="ECO:0007669"/>
    <property type="project" value="UniProtKB-KW"/>
</dbReference>
<dbReference type="InterPro" id="IPR032466">
    <property type="entry name" value="Metal_Hydrolase"/>
</dbReference>
<organism evidence="6">
    <name type="scientific">Pricia antarctica</name>
    <dbReference type="NCBI Taxonomy" id="641691"/>
    <lineage>
        <taxon>Bacteria</taxon>
        <taxon>Pseudomonadati</taxon>
        <taxon>Bacteroidota</taxon>
        <taxon>Flavobacteriia</taxon>
        <taxon>Flavobacteriales</taxon>
        <taxon>Flavobacteriaceae</taxon>
        <taxon>Pricia</taxon>
    </lineage>
</organism>
<comment type="caution">
    <text evidence="6">The sequence shown here is derived from an EMBL/GenBank/DDBJ whole genome shotgun (WGS) entry which is preliminary data.</text>
</comment>
<dbReference type="Gene3D" id="3.20.20.140">
    <property type="entry name" value="Metal-dependent hydrolases"/>
    <property type="match status" value="1"/>
</dbReference>
<name>A0A831QV95_9FLAO</name>
<dbReference type="PANTHER" id="PTHR10819">
    <property type="entry name" value="PHOSPHOTRIESTERASE-RELATED"/>
    <property type="match status" value="1"/>
</dbReference>
<dbReference type="AlphaFoldDB" id="A0A831QV95"/>
<sequence>MLHYKNFQYMKQLLVCILLVSSTHISLCQAPFIFTVKGKLEVEKLGFALPHEHVMSNFGADPEISAQYDNRAVLKQVVPYLNKLKSLGVKSIFDGTAAYFGRNAALLKSISTQTGIHIITNTGFYGAAEDRYVPNFAYKASVDSIANVWVDEFKNGIDSTEIRPGFVKLAFDAGRPSKIDLKLFEAGVLTHLETGLTLAVHTGNNLKAVRRQFALLKKHGVSPTALIWIHANKSDNDRQLLSVASSGAWVSLDGVDPYNIDEYVDRIALFKKNFLLHKVLLSHDGNSFPRGAAIRQYHAIAEILLPKLRELGYSEAEIHQLTVENPRNAYTVRVRSL</sequence>
<dbReference type="InterPro" id="IPR001559">
    <property type="entry name" value="Phosphotriesterase"/>
</dbReference>
<keyword evidence="2" id="KW-0378">Hydrolase</keyword>
<dbReference type="GO" id="GO:0008270">
    <property type="term" value="F:zinc ion binding"/>
    <property type="evidence" value="ECO:0007669"/>
    <property type="project" value="InterPro"/>
</dbReference>
<feature type="modified residue" description="N6-carboxylysine" evidence="3 5">
    <location>
        <position position="168"/>
    </location>
</feature>
<reference evidence="6" key="1">
    <citation type="journal article" date="2020" name="mSystems">
        <title>Genome- and Community-Level Interaction Insights into Carbon Utilization and Element Cycling Functions of Hydrothermarchaeota in Hydrothermal Sediment.</title>
        <authorList>
            <person name="Zhou Z."/>
            <person name="Liu Y."/>
            <person name="Xu W."/>
            <person name="Pan J."/>
            <person name="Luo Z.H."/>
            <person name="Li M."/>
        </authorList>
    </citation>
    <scope>NUCLEOTIDE SEQUENCE [LARGE SCALE GENOMIC DNA]</scope>
    <source>
        <strain evidence="6">HyVt-345</strain>
    </source>
</reference>
<keyword evidence="1 4" id="KW-0479">Metal-binding</keyword>
<evidence type="ECO:0000313" key="6">
    <source>
        <dbReference type="EMBL" id="HEA23352.1"/>
    </source>
</evidence>
<accession>A0A831QV95</accession>
<dbReference type="PROSITE" id="PS51347">
    <property type="entry name" value="PHOSPHOTRIESTERASE_2"/>
    <property type="match status" value="1"/>
</dbReference>
<comment type="similarity">
    <text evidence="5">Belongs to the metallo-dependent hydrolases superfamily. Phosphotriesterase family.</text>
</comment>
<proteinExistence type="inferred from homology"/>
<dbReference type="Proteomes" id="UP000886191">
    <property type="component" value="Unassembled WGS sequence"/>
</dbReference>
<dbReference type="Pfam" id="PF02126">
    <property type="entry name" value="PTE"/>
    <property type="match status" value="1"/>
</dbReference>
<feature type="binding site" description="via carbamate group" evidence="4">
    <location>
        <position position="168"/>
    </location>
    <ligand>
        <name>Zn(2+)</name>
        <dbReference type="ChEBI" id="CHEBI:29105"/>
        <label>1</label>
    </ligand>
</feature>
<comment type="cofactor">
    <cofactor evidence="4">
        <name>a divalent metal cation</name>
        <dbReference type="ChEBI" id="CHEBI:60240"/>
    </cofactor>
    <text evidence="4">Binds 2 divalent metal cations per subunit.</text>
</comment>
<dbReference type="SUPFAM" id="SSF51556">
    <property type="entry name" value="Metallo-dependent hydrolases"/>
    <property type="match status" value="1"/>
</dbReference>